<evidence type="ECO:0000256" key="3">
    <source>
        <dbReference type="ARBA" id="ARBA00023125"/>
    </source>
</evidence>
<dbReference type="PROSITE" id="PS50977">
    <property type="entry name" value="HTH_TETR_2"/>
    <property type="match status" value="1"/>
</dbReference>
<dbReference type="RefSeq" id="WP_369337352.1">
    <property type="nucleotide sequence ID" value="NZ_JBFYGN010000004.1"/>
</dbReference>
<keyword evidence="3 5" id="KW-0238">DNA-binding</keyword>
<gene>
    <name evidence="7" type="ORF">AB6724_04675</name>
</gene>
<evidence type="ECO:0000256" key="4">
    <source>
        <dbReference type="ARBA" id="ARBA00023163"/>
    </source>
</evidence>
<keyword evidence="2" id="KW-0805">Transcription regulation</keyword>
<dbReference type="InterPro" id="IPR050109">
    <property type="entry name" value="HTH-type_TetR-like_transc_reg"/>
</dbReference>
<dbReference type="SUPFAM" id="SSF48498">
    <property type="entry name" value="Tetracyclin repressor-like, C-terminal domain"/>
    <property type="match status" value="1"/>
</dbReference>
<evidence type="ECO:0000259" key="6">
    <source>
        <dbReference type="PROSITE" id="PS50977"/>
    </source>
</evidence>
<keyword evidence="1" id="KW-0678">Repressor</keyword>
<evidence type="ECO:0000256" key="5">
    <source>
        <dbReference type="PROSITE-ProRule" id="PRU00335"/>
    </source>
</evidence>
<sequence length="211" mass="23501">MARGRAAGYDEQREQILQQAAALFASQGYAATSMNEVAQACGLSKPAIYHYFRDKYALLLEICDAHLTRLQALESEVRAESQLSAEQRLRGLIQRFVREYAQATSAHRVLTESVRHLQADDRQRVLDKERALVAGFSETLLQIRPDLDQAGLSKALTMLLFGMMNWMFTWLRSGGALDHEDMAPVVADLFMGGIGAVKTPITKSEKGLVKN</sequence>
<dbReference type="PROSITE" id="PS01081">
    <property type="entry name" value="HTH_TETR_1"/>
    <property type="match status" value="1"/>
</dbReference>
<keyword evidence="4" id="KW-0804">Transcription</keyword>
<organism evidence="7 8">
    <name type="scientific">Comamonas guangdongensis</name>
    <dbReference type="NCBI Taxonomy" id="510515"/>
    <lineage>
        <taxon>Bacteria</taxon>
        <taxon>Pseudomonadati</taxon>
        <taxon>Pseudomonadota</taxon>
        <taxon>Betaproteobacteria</taxon>
        <taxon>Burkholderiales</taxon>
        <taxon>Comamonadaceae</taxon>
        <taxon>Comamonas</taxon>
    </lineage>
</organism>
<reference evidence="7 8" key="1">
    <citation type="journal article" date="2013" name="Int. J. Syst. Evol. Microbiol.">
        <title>Comamonas guangdongensis sp. nov., isolated from subterranean forest sediment, and emended description of the genus Comamonas.</title>
        <authorList>
            <person name="Zhang J."/>
            <person name="Wang Y."/>
            <person name="Zhou S."/>
            <person name="Wu C."/>
            <person name="He J."/>
            <person name="Li F."/>
        </authorList>
    </citation>
    <scope>NUCLEOTIDE SEQUENCE [LARGE SCALE GENOMIC DNA]</scope>
    <source>
        <strain evidence="7 8">CCTCC AB2011133</strain>
    </source>
</reference>
<protein>
    <submittedName>
        <fullName evidence="7">TetR/AcrR family transcriptional regulator</fullName>
    </submittedName>
</protein>
<dbReference type="EMBL" id="JBFYGN010000004">
    <property type="protein sequence ID" value="MEX8192133.1"/>
    <property type="molecule type" value="Genomic_DNA"/>
</dbReference>
<dbReference type="Pfam" id="PF00440">
    <property type="entry name" value="TetR_N"/>
    <property type="match status" value="1"/>
</dbReference>
<keyword evidence="8" id="KW-1185">Reference proteome</keyword>
<dbReference type="PANTHER" id="PTHR30055">
    <property type="entry name" value="HTH-TYPE TRANSCRIPTIONAL REGULATOR RUTR"/>
    <property type="match status" value="1"/>
</dbReference>
<dbReference type="InterPro" id="IPR023772">
    <property type="entry name" value="DNA-bd_HTH_TetR-type_CS"/>
</dbReference>
<evidence type="ECO:0000313" key="7">
    <source>
        <dbReference type="EMBL" id="MEX8192133.1"/>
    </source>
</evidence>
<comment type="caution">
    <text evidence="7">The sequence shown here is derived from an EMBL/GenBank/DDBJ whole genome shotgun (WGS) entry which is preliminary data.</text>
</comment>
<dbReference type="Pfam" id="PF17932">
    <property type="entry name" value="TetR_C_24"/>
    <property type="match status" value="1"/>
</dbReference>
<accession>A0ABV3ZRF2</accession>
<dbReference type="InterPro" id="IPR036271">
    <property type="entry name" value="Tet_transcr_reg_TetR-rel_C_sf"/>
</dbReference>
<dbReference type="Gene3D" id="1.10.10.60">
    <property type="entry name" value="Homeodomain-like"/>
    <property type="match status" value="1"/>
</dbReference>
<proteinExistence type="predicted"/>
<dbReference type="InterPro" id="IPR001647">
    <property type="entry name" value="HTH_TetR"/>
</dbReference>
<dbReference type="PANTHER" id="PTHR30055:SF226">
    <property type="entry name" value="HTH-TYPE TRANSCRIPTIONAL REGULATOR PKSA"/>
    <property type="match status" value="1"/>
</dbReference>
<dbReference type="SUPFAM" id="SSF46689">
    <property type="entry name" value="Homeodomain-like"/>
    <property type="match status" value="1"/>
</dbReference>
<feature type="domain" description="HTH tetR-type" evidence="6">
    <location>
        <begin position="10"/>
        <end position="70"/>
    </location>
</feature>
<dbReference type="Gene3D" id="1.10.357.10">
    <property type="entry name" value="Tetracycline Repressor, domain 2"/>
    <property type="match status" value="1"/>
</dbReference>
<dbReference type="InterPro" id="IPR009057">
    <property type="entry name" value="Homeodomain-like_sf"/>
</dbReference>
<evidence type="ECO:0000313" key="8">
    <source>
        <dbReference type="Proteomes" id="UP001561046"/>
    </source>
</evidence>
<evidence type="ECO:0000256" key="1">
    <source>
        <dbReference type="ARBA" id="ARBA00022491"/>
    </source>
</evidence>
<dbReference type="PRINTS" id="PR00455">
    <property type="entry name" value="HTHTETR"/>
</dbReference>
<name>A0ABV3ZRF2_9BURK</name>
<dbReference type="Proteomes" id="UP001561046">
    <property type="component" value="Unassembled WGS sequence"/>
</dbReference>
<evidence type="ECO:0000256" key="2">
    <source>
        <dbReference type="ARBA" id="ARBA00023015"/>
    </source>
</evidence>
<feature type="DNA-binding region" description="H-T-H motif" evidence="5">
    <location>
        <begin position="33"/>
        <end position="52"/>
    </location>
</feature>
<dbReference type="InterPro" id="IPR041490">
    <property type="entry name" value="KstR2_TetR_C"/>
</dbReference>